<gene>
    <name evidence="1" type="ORF">COX44_02900</name>
</gene>
<dbReference type="AlphaFoldDB" id="A0A2G9YCE0"/>
<comment type="caution">
    <text evidence="1">The sequence shown here is derived from an EMBL/GenBank/DDBJ whole genome shotgun (WGS) entry which is preliminary data.</text>
</comment>
<sequence>MIINVVFDCPFRNDCFRHTAKKLCEERMRVNVTDEGRWVAEQPFCDRKPSRNDLLNYHGLFRFFSTKRKTRRKIKEVSKMSWKETIQEELQDCLKLFPELKEEKIELVVRLSCGLSGAKLRCGNQQGILLLVPPALCHKPRAIRPILLHELSHYIDLENPDRVFFERADKQSKVLWSKLQQEGLLFCEVGSDVKCDLYLWASA</sequence>
<dbReference type="EMBL" id="PCRH01000063">
    <property type="protein sequence ID" value="PIP16898.1"/>
    <property type="molecule type" value="Genomic_DNA"/>
</dbReference>
<name>A0A2G9YCE0_9BACT</name>
<reference evidence="1 2" key="1">
    <citation type="submission" date="2017-09" db="EMBL/GenBank/DDBJ databases">
        <title>Depth-based differentiation of microbial function through sediment-hosted aquifers and enrichment of novel symbionts in the deep terrestrial subsurface.</title>
        <authorList>
            <person name="Probst A.J."/>
            <person name="Ladd B."/>
            <person name="Jarett J.K."/>
            <person name="Geller-Mcgrath D.E."/>
            <person name="Sieber C.M."/>
            <person name="Emerson J.B."/>
            <person name="Anantharaman K."/>
            <person name="Thomas B.C."/>
            <person name="Malmstrom R."/>
            <person name="Stieglmeier M."/>
            <person name="Klingl A."/>
            <person name="Woyke T."/>
            <person name="Ryan C.M."/>
            <person name="Banfield J.F."/>
        </authorList>
    </citation>
    <scope>NUCLEOTIDE SEQUENCE [LARGE SCALE GENOMIC DNA]</scope>
    <source>
        <strain evidence="1">CG23_combo_of_CG06-09_8_20_14_all_37_13</strain>
    </source>
</reference>
<evidence type="ECO:0000313" key="2">
    <source>
        <dbReference type="Proteomes" id="UP000231480"/>
    </source>
</evidence>
<protein>
    <submittedName>
        <fullName evidence="1">Uncharacterized protein</fullName>
    </submittedName>
</protein>
<dbReference type="Proteomes" id="UP000231480">
    <property type="component" value="Unassembled WGS sequence"/>
</dbReference>
<organism evidence="1 2">
    <name type="scientific">Candidatus Portnoybacteria bacterium CG23_combo_of_CG06-09_8_20_14_all_37_13</name>
    <dbReference type="NCBI Taxonomy" id="1974819"/>
    <lineage>
        <taxon>Bacteria</taxon>
        <taxon>Candidatus Portnoyibacteriota</taxon>
    </lineage>
</organism>
<proteinExistence type="predicted"/>
<evidence type="ECO:0000313" key="1">
    <source>
        <dbReference type="EMBL" id="PIP16898.1"/>
    </source>
</evidence>
<accession>A0A2G9YCE0</accession>